<dbReference type="Pfam" id="PF00133">
    <property type="entry name" value="tRNA-synt_1"/>
    <property type="match status" value="1"/>
</dbReference>
<dbReference type="AlphaFoldDB" id="A0A388TB91"/>
<comment type="cofactor">
    <cofactor evidence="10">
        <name>Zn(2+)</name>
        <dbReference type="ChEBI" id="CHEBI:29105"/>
    </cofactor>
    <text evidence="10">Binds 1 zinc ion per subunit.</text>
</comment>
<name>A0A388TB91_TERA1</name>
<dbReference type="Pfam" id="PF08264">
    <property type="entry name" value="Anticodon_1"/>
    <property type="match status" value="1"/>
</dbReference>
<dbReference type="SUPFAM" id="SSF50677">
    <property type="entry name" value="ValRS/IleRS/LeuRS editing domain"/>
    <property type="match status" value="1"/>
</dbReference>
<evidence type="ECO:0000259" key="13">
    <source>
        <dbReference type="Pfam" id="PF08264"/>
    </source>
</evidence>
<dbReference type="InterPro" id="IPR033708">
    <property type="entry name" value="Anticodon_Ile_BEm"/>
</dbReference>
<evidence type="ECO:0000256" key="10">
    <source>
        <dbReference type="HAMAP-Rule" id="MF_02002"/>
    </source>
</evidence>
<dbReference type="InterPro" id="IPR014729">
    <property type="entry name" value="Rossmann-like_a/b/a_fold"/>
</dbReference>
<gene>
    <name evidence="10 14" type="primary">ileS</name>
    <name evidence="14" type="ORF">NO1_0921</name>
</gene>
<dbReference type="PANTHER" id="PTHR42765">
    <property type="entry name" value="SOLEUCYL-TRNA SYNTHETASE"/>
    <property type="match status" value="1"/>
</dbReference>
<evidence type="ECO:0000313" key="15">
    <source>
        <dbReference type="Proteomes" id="UP000269352"/>
    </source>
</evidence>
<dbReference type="Gene3D" id="1.10.10.830">
    <property type="entry name" value="Ile-tRNA synthetase CP2 domain-like"/>
    <property type="match status" value="1"/>
</dbReference>
<dbReference type="InterPro" id="IPR002300">
    <property type="entry name" value="aa-tRNA-synth_Ia"/>
</dbReference>
<dbReference type="EC" id="6.1.1.5" evidence="10"/>
<comment type="domain">
    <text evidence="10">IleRS has two distinct active sites: one for aminoacylation and one for editing. The misactivated valine is translocated from the active site to the editing site, which sterically excludes the correctly activated isoleucine. The single editing site contains two valyl binding pockets, one specific for each substrate (Val-AMP or Val-tRNA(Ile)).</text>
</comment>
<feature type="domain" description="Zinc finger FPG/IleRS-type" evidence="12">
    <location>
        <begin position="908"/>
        <end position="931"/>
    </location>
</feature>
<dbReference type="InterPro" id="IPR001412">
    <property type="entry name" value="aa-tRNA-synth_I_CS"/>
</dbReference>
<evidence type="ECO:0000259" key="12">
    <source>
        <dbReference type="Pfam" id="PF06827"/>
    </source>
</evidence>
<keyword evidence="6 10" id="KW-0648">Protein biosynthesis</keyword>
<keyword evidence="3 10" id="KW-0436">Ligase</keyword>
<protein>
    <recommendedName>
        <fullName evidence="10">Isoleucine--tRNA ligase</fullName>
        <ecNumber evidence="10">6.1.1.5</ecNumber>
    </recommendedName>
    <alternativeName>
        <fullName evidence="10">Isoleucyl-tRNA synthetase</fullName>
        <shortName evidence="10">IleRS</shortName>
    </alternativeName>
</protein>
<keyword evidence="15" id="KW-1185">Reference proteome</keyword>
<dbReference type="InterPro" id="IPR002301">
    <property type="entry name" value="Ile-tRNA-ligase"/>
</dbReference>
<evidence type="ECO:0000256" key="9">
    <source>
        <dbReference type="ARBA" id="ARBA00048359"/>
    </source>
</evidence>
<evidence type="ECO:0000256" key="3">
    <source>
        <dbReference type="ARBA" id="ARBA00022598"/>
    </source>
</evidence>
<evidence type="ECO:0000256" key="1">
    <source>
        <dbReference type="ARBA" id="ARBA00006887"/>
    </source>
</evidence>
<dbReference type="InterPro" id="IPR050081">
    <property type="entry name" value="Ile-tRNA_ligase"/>
</dbReference>
<dbReference type="GO" id="GO:0005524">
    <property type="term" value="F:ATP binding"/>
    <property type="evidence" value="ECO:0007669"/>
    <property type="project" value="UniProtKB-UniRule"/>
</dbReference>
<keyword evidence="10" id="KW-0479">Metal-binding</keyword>
<keyword evidence="4 10" id="KW-0547">Nucleotide-binding</keyword>
<dbReference type="GO" id="GO:0004822">
    <property type="term" value="F:isoleucine-tRNA ligase activity"/>
    <property type="evidence" value="ECO:0007669"/>
    <property type="project" value="UniProtKB-UniRule"/>
</dbReference>
<comment type="subunit">
    <text evidence="10">Monomer.</text>
</comment>
<feature type="short sequence motif" description="'KMSKS' region" evidence="10">
    <location>
        <begin position="630"/>
        <end position="634"/>
    </location>
</feature>
<dbReference type="PRINTS" id="PR00984">
    <property type="entry name" value="TRNASYNTHILE"/>
</dbReference>
<dbReference type="Gene3D" id="3.40.50.620">
    <property type="entry name" value="HUPs"/>
    <property type="match status" value="2"/>
</dbReference>
<dbReference type="InterPro" id="IPR023585">
    <property type="entry name" value="Ile-tRNA-ligase_type1"/>
</dbReference>
<dbReference type="GO" id="GO:0008270">
    <property type="term" value="F:zinc ion binding"/>
    <property type="evidence" value="ECO:0007669"/>
    <property type="project" value="UniProtKB-UniRule"/>
</dbReference>
<dbReference type="CDD" id="cd07960">
    <property type="entry name" value="Anticodon_Ia_Ile_BEm"/>
    <property type="match status" value="1"/>
</dbReference>
<dbReference type="PANTHER" id="PTHR42765:SF1">
    <property type="entry name" value="ISOLEUCINE--TRNA LIGASE, MITOCHONDRIAL"/>
    <property type="match status" value="1"/>
</dbReference>
<keyword evidence="2 10" id="KW-0963">Cytoplasm</keyword>
<dbReference type="HAMAP" id="MF_02002">
    <property type="entry name" value="Ile_tRNA_synth_type1"/>
    <property type="match status" value="1"/>
</dbReference>
<dbReference type="GO" id="GO:0005829">
    <property type="term" value="C:cytosol"/>
    <property type="evidence" value="ECO:0007669"/>
    <property type="project" value="TreeGrafter"/>
</dbReference>
<feature type="binding site" evidence="10">
    <location>
        <position position="927"/>
    </location>
    <ligand>
        <name>Zn(2+)</name>
        <dbReference type="ChEBI" id="CHEBI:29105"/>
    </ligand>
</feature>
<dbReference type="InterPro" id="IPR013155">
    <property type="entry name" value="M/V/L/I-tRNA-synth_anticd-bd"/>
</dbReference>
<comment type="catalytic activity">
    <reaction evidence="9 10">
        <text>tRNA(Ile) + L-isoleucine + ATP = L-isoleucyl-tRNA(Ile) + AMP + diphosphate</text>
        <dbReference type="Rhea" id="RHEA:11060"/>
        <dbReference type="Rhea" id="RHEA-COMP:9666"/>
        <dbReference type="Rhea" id="RHEA-COMP:9695"/>
        <dbReference type="ChEBI" id="CHEBI:30616"/>
        <dbReference type="ChEBI" id="CHEBI:33019"/>
        <dbReference type="ChEBI" id="CHEBI:58045"/>
        <dbReference type="ChEBI" id="CHEBI:78442"/>
        <dbReference type="ChEBI" id="CHEBI:78528"/>
        <dbReference type="ChEBI" id="CHEBI:456215"/>
        <dbReference type="EC" id="6.1.1.5"/>
    </reaction>
</comment>
<dbReference type="GO" id="GO:0000049">
    <property type="term" value="F:tRNA binding"/>
    <property type="evidence" value="ECO:0007669"/>
    <property type="project" value="InterPro"/>
</dbReference>
<dbReference type="InterPro" id="IPR009008">
    <property type="entry name" value="Val/Leu/Ile-tRNA-synth_edit"/>
</dbReference>
<feature type="binding site" evidence="10">
    <location>
        <position position="589"/>
    </location>
    <ligand>
        <name>L-isoleucyl-5'-AMP</name>
        <dbReference type="ChEBI" id="CHEBI:178002"/>
    </ligand>
</feature>
<feature type="domain" description="Aminoacyl-tRNA synthetase class Ia" evidence="11">
    <location>
        <begin position="9"/>
        <end position="668"/>
    </location>
</feature>
<sequence>MAAREPEILREMTEQNLYAKLLKKNKQKKYVLHDGPPYPNGDIHLGHALNKTLKDIVNRYMAMTGRATPYIPGWDCHGLPIETQLLKDLKKAQKPIPAKAEFRQGCQEYALGYVEKQREQFQRLGVLADWENPYLTLQPEYEAETLRAFKELAVNGYVYKGNKPIHWCMECQTALAEAEIEYAEHKSPSIYMKFKLLQTTDEKLKNASLIVWTTTPWTMPANVAVAVNPEMNYVVCEAVTSTPLSDRYVVGEAASAGASTGSATVEAEAATAAAATSTPFGCAQGKQFSGRYVVGEPLAARVFQELGLEYKITAVLTGQELAGSVSKHPYLDRQSPVVCAEYVTAEDGTGCVHIAPGHGQEDHAIGLKYDLPVLMPVDEKGILTQEAGQFAGLKVTDANAKIIERLRELGTLLKVKTITHSYPHCWRCKNPVIFRATPQWFVAMDKTGKHGAIRAKALAAIKNQIKWLPDWGQNRIYTMIEKRPDWCISRQRSWGIPLPIFYCADCGEAQFAPEFFDAVIQQVQKEGSNVWFTKSAAEILPAGLRCQCGGQKFRQETDILDVWFESGASQAAVLRQRPELYWPADLYLEGSDQHRGWFHSSLLLSIGCYGEPPYKTALTHGFTVDDKGRKLSKSLGNTVDIQKTINTFGADVVRFWTASVDFKNDLAVSDSILKQVQEYYSKIRNTWRFMLSNLSDYRTAEQAELLPVDKWIVSRLQGLVGEINNAYQNFDFHRICHRAHEFCANDLSAVYLDLQKDNLYCNAPDAPERRSCQEALKIILLTLVKLLTPILAYTCEDIYKHIKQIAPEEKAEFVVLTDLPQVRPELIDKALEEKYARVLKIRDEVYKALETQRAEKVLASSTEAAVTLYAPAELVKDLTAAELENFLIVSRVVIQAGALKAEVRKAAGEKCVRCWRFFENLNADQICPRCAAAVSGSR</sequence>
<dbReference type="InterPro" id="IPR010663">
    <property type="entry name" value="Znf_FPG/IleRS"/>
</dbReference>
<reference evidence="14 15" key="1">
    <citation type="journal article" date="2019" name="ISME J.">
        <title>Genome analyses of uncultured TG2/ZB3 bacteria in 'Margulisbacteria' specifically attached to ectosymbiotic spirochetes of protists in the termite gut.</title>
        <authorList>
            <person name="Utami Y.D."/>
            <person name="Kuwahara H."/>
            <person name="Igai K."/>
            <person name="Murakami T."/>
            <person name="Sugaya K."/>
            <person name="Morikawa T."/>
            <person name="Nagura Y."/>
            <person name="Yuki M."/>
            <person name="Deevong P."/>
            <person name="Inoue T."/>
            <person name="Kihara K."/>
            <person name="Lo N."/>
            <person name="Yamada A."/>
            <person name="Ohkuma M."/>
            <person name="Hongoh Y."/>
        </authorList>
    </citation>
    <scope>NUCLEOTIDE SEQUENCE [LARGE SCALE GENOMIC DNA]</scope>
    <source>
        <strain evidence="14">NkOx7-01</strain>
    </source>
</reference>
<dbReference type="PROSITE" id="PS00178">
    <property type="entry name" value="AA_TRNA_LIGASE_I"/>
    <property type="match status" value="1"/>
</dbReference>
<feature type="binding site" evidence="10">
    <location>
        <position position="930"/>
    </location>
    <ligand>
        <name>Zn(2+)</name>
        <dbReference type="ChEBI" id="CHEBI:29105"/>
    </ligand>
</feature>
<keyword evidence="10" id="KW-0862">Zinc</keyword>
<feature type="domain" description="Methionyl/Valyl/Leucyl/Isoleucyl-tRNA synthetase anticodon-binding" evidence="13">
    <location>
        <begin position="709"/>
        <end position="867"/>
    </location>
</feature>
<feature type="binding site" evidence="10">
    <location>
        <position position="911"/>
    </location>
    <ligand>
        <name>Zn(2+)</name>
        <dbReference type="ChEBI" id="CHEBI:29105"/>
    </ligand>
</feature>
<dbReference type="SUPFAM" id="SSF52374">
    <property type="entry name" value="Nucleotidylyl transferase"/>
    <property type="match status" value="1"/>
</dbReference>
<dbReference type="GO" id="GO:0006428">
    <property type="term" value="P:isoleucyl-tRNA aminoacylation"/>
    <property type="evidence" value="ECO:0007669"/>
    <property type="project" value="UniProtKB-UniRule"/>
</dbReference>
<accession>A0A388TB91</accession>
<comment type="caution">
    <text evidence="14">The sequence shown here is derived from an EMBL/GenBank/DDBJ whole genome shotgun (WGS) entry which is preliminary data.</text>
</comment>
<dbReference type="Proteomes" id="UP000269352">
    <property type="component" value="Unassembled WGS sequence"/>
</dbReference>
<evidence type="ECO:0000256" key="6">
    <source>
        <dbReference type="ARBA" id="ARBA00022917"/>
    </source>
</evidence>
<evidence type="ECO:0000256" key="7">
    <source>
        <dbReference type="ARBA" id="ARBA00023146"/>
    </source>
</evidence>
<evidence type="ECO:0000256" key="2">
    <source>
        <dbReference type="ARBA" id="ARBA00022490"/>
    </source>
</evidence>
<dbReference type="GO" id="GO:0002161">
    <property type="term" value="F:aminoacyl-tRNA deacylase activity"/>
    <property type="evidence" value="ECO:0007669"/>
    <property type="project" value="InterPro"/>
</dbReference>
<dbReference type="FunFam" id="3.40.50.620:FF:000152">
    <property type="entry name" value="Isoleucine--tRNA ligase"/>
    <property type="match status" value="1"/>
</dbReference>
<comment type="subcellular location">
    <subcellularLocation>
        <location evidence="10">Cytoplasm</location>
    </subcellularLocation>
</comment>
<feature type="binding site" evidence="10">
    <location>
        <position position="914"/>
    </location>
    <ligand>
        <name>Zn(2+)</name>
        <dbReference type="ChEBI" id="CHEBI:29105"/>
    </ligand>
</feature>
<evidence type="ECO:0000256" key="5">
    <source>
        <dbReference type="ARBA" id="ARBA00022840"/>
    </source>
</evidence>
<organism evidence="14 15">
    <name type="scientific">Termititenax aidoneus</name>
    <dbReference type="NCBI Taxonomy" id="2218524"/>
    <lineage>
        <taxon>Bacteria</taxon>
        <taxon>Bacillati</taxon>
        <taxon>Candidatus Margulisiibacteriota</taxon>
        <taxon>Candidatus Termititenacia</taxon>
        <taxon>Candidatus Termititenacales</taxon>
        <taxon>Candidatus Termititenacaceae</taxon>
        <taxon>Candidatus Termititenax</taxon>
    </lineage>
</organism>
<comment type="function">
    <text evidence="8 10">Catalyzes the attachment of isoleucine to tRNA(Ile). As IleRS can inadvertently accommodate and process structurally similar amino acids such as valine, to avoid such errors it has two additional distinct tRNA(Ile)-dependent editing activities. One activity is designated as 'pretransfer' editing and involves the hydrolysis of activated Val-AMP. The other activity is designated 'posttransfer' editing and involves deacylation of mischarged Val-tRNA(Ile).</text>
</comment>
<evidence type="ECO:0000313" key="14">
    <source>
        <dbReference type="EMBL" id="GBR73571.1"/>
    </source>
</evidence>
<evidence type="ECO:0000256" key="8">
    <source>
        <dbReference type="ARBA" id="ARBA00025217"/>
    </source>
</evidence>
<dbReference type="EMBL" id="BGZN01000013">
    <property type="protein sequence ID" value="GBR73571.1"/>
    <property type="molecule type" value="Genomic_DNA"/>
</dbReference>
<keyword evidence="7 10" id="KW-0030">Aminoacyl-tRNA synthetase</keyword>
<keyword evidence="5 10" id="KW-0067">ATP-binding</keyword>
<dbReference type="SUPFAM" id="SSF47323">
    <property type="entry name" value="Anticodon-binding domain of a subclass of class I aminoacyl-tRNA synthetases"/>
    <property type="match status" value="1"/>
</dbReference>
<dbReference type="Gene3D" id="1.10.730.20">
    <property type="match status" value="1"/>
</dbReference>
<feature type="binding site" evidence="10">
    <location>
        <position position="633"/>
    </location>
    <ligand>
        <name>ATP</name>
        <dbReference type="ChEBI" id="CHEBI:30616"/>
    </ligand>
</feature>
<dbReference type="InterPro" id="IPR009080">
    <property type="entry name" value="tRNAsynth_Ia_anticodon-bd"/>
</dbReference>
<dbReference type="Pfam" id="PF06827">
    <property type="entry name" value="zf-FPG_IleRS"/>
    <property type="match status" value="1"/>
</dbReference>
<comment type="similarity">
    <text evidence="1 10">Belongs to the class-I aminoacyl-tRNA synthetase family. IleS type 1 subfamily.</text>
</comment>
<proteinExistence type="inferred from homology"/>
<evidence type="ECO:0000256" key="4">
    <source>
        <dbReference type="ARBA" id="ARBA00022741"/>
    </source>
</evidence>
<feature type="short sequence motif" description="'HIGH' region" evidence="10">
    <location>
        <begin position="37"/>
        <end position="47"/>
    </location>
</feature>
<evidence type="ECO:0000259" key="11">
    <source>
        <dbReference type="Pfam" id="PF00133"/>
    </source>
</evidence>